<protein>
    <submittedName>
        <fullName evidence="2">Uncharacterized protein</fullName>
    </submittedName>
</protein>
<keyword evidence="1" id="KW-0175">Coiled coil</keyword>
<evidence type="ECO:0000313" key="2">
    <source>
        <dbReference type="EMBL" id="TRX94116.1"/>
    </source>
</evidence>
<accession>A0A553I1N4</accession>
<sequence>MFRQASLDSQTPNRDMRRVEELLKELREGDFGRGLRDEVKSTALLIKQKQANNEKMKQRHDLLERKIKLVSDLTSLVWDASGTSGEWKGLEQLEQKEFESILELVIGKEGSLDRIRNMSPDAMGRLKNLEAEIVEQRLSEKIADLEAKISRIRTERNDARTSRTDALAERNEALTERDSMQAKRDAVRKRADDAEIEIATLSKELEDHKALLKTKISRLDALEKEAELIREENLKSGSENTELGDSLTAAYASLKEAEEKLKVKGASLDDTMAKLKEVTERKAHVDGLVVEKDERVAQLRDTLRARDTELLRLFKEKLDAWLASKEAKEAAVASRREHDQRIKQLQDEAKKALDDQAALHSEQMQEMQVVVNNALREKQALDSNNADMRHDLCDRDITIISLRKKAIEDREAKETAQKEVDACTAELDHQRQQGESTIAERDQQIEEALRQKEERELELERVSLELEKVKEELTTKSLALTEIKDQQQSDSTANKAIQERLAKIFMAQSGCQQSDIGRWLTFVKVAGQADLVSCGDQLTAQGRTWTILQQWDSQTVTSLSAAVDTVEELLVRLYGKVGETEMDDETIDLVRRLVVSAETIGQVPFSLVRFVIGECLGLVEKSSDYHAVAVAFGLYQLVSLISRRCSQDVGELQQRLESMLSDQSTSLGTLLLLLGSDNGLGLKGRIRKGQELSLPEGVVVPARYCLEQDVAVLVLPESSGFVWVLELATNGIRRVKAGRLAVVENYEWRLTAIEGDQDIILPSEDWEWYCEMIGGA</sequence>
<keyword evidence="3" id="KW-1185">Reference proteome</keyword>
<evidence type="ECO:0000256" key="1">
    <source>
        <dbReference type="SAM" id="Coils"/>
    </source>
</evidence>
<dbReference type="AlphaFoldDB" id="A0A553I1N4"/>
<proteinExistence type="predicted"/>
<comment type="caution">
    <text evidence="2">The sequence shown here is derived from an EMBL/GenBank/DDBJ whole genome shotgun (WGS) entry which is preliminary data.</text>
</comment>
<feature type="coiled-coil region" evidence="1">
    <location>
        <begin position="46"/>
        <end position="73"/>
    </location>
</feature>
<feature type="coiled-coil region" evidence="1">
    <location>
        <begin position="328"/>
        <end position="486"/>
    </location>
</feature>
<evidence type="ECO:0000313" key="3">
    <source>
        <dbReference type="Proteomes" id="UP000319160"/>
    </source>
</evidence>
<gene>
    <name evidence="2" type="ORF">FHL15_004884</name>
</gene>
<dbReference type="OrthoDB" id="4765453at2759"/>
<dbReference type="Proteomes" id="UP000319160">
    <property type="component" value="Unassembled WGS sequence"/>
</dbReference>
<reference evidence="3" key="1">
    <citation type="submission" date="2019-06" db="EMBL/GenBank/DDBJ databases">
        <title>Draft genome sequence of the griseofulvin-producing fungus Xylaria cubensis strain G536.</title>
        <authorList>
            <person name="Mead M.E."/>
            <person name="Raja H.A."/>
            <person name="Steenwyk J.L."/>
            <person name="Knowles S.L."/>
            <person name="Oberlies N.H."/>
            <person name="Rokas A."/>
        </authorList>
    </citation>
    <scope>NUCLEOTIDE SEQUENCE [LARGE SCALE GENOMIC DNA]</scope>
    <source>
        <strain evidence="3">G536</strain>
    </source>
</reference>
<feature type="coiled-coil region" evidence="1">
    <location>
        <begin position="128"/>
        <end position="232"/>
    </location>
</feature>
<dbReference type="STRING" id="2512241.A0A553I1N4"/>
<name>A0A553I1N4_9PEZI</name>
<organism evidence="2 3">
    <name type="scientific">Xylaria flabelliformis</name>
    <dbReference type="NCBI Taxonomy" id="2512241"/>
    <lineage>
        <taxon>Eukaryota</taxon>
        <taxon>Fungi</taxon>
        <taxon>Dikarya</taxon>
        <taxon>Ascomycota</taxon>
        <taxon>Pezizomycotina</taxon>
        <taxon>Sordariomycetes</taxon>
        <taxon>Xylariomycetidae</taxon>
        <taxon>Xylariales</taxon>
        <taxon>Xylariaceae</taxon>
        <taxon>Xylaria</taxon>
    </lineage>
</organism>
<dbReference type="EMBL" id="VFLP01000024">
    <property type="protein sequence ID" value="TRX94116.1"/>
    <property type="molecule type" value="Genomic_DNA"/>
</dbReference>